<keyword evidence="3" id="KW-0813">Transport</keyword>
<gene>
    <name evidence="14" type="primary">LOC106469391</name>
</gene>
<evidence type="ECO:0000313" key="13">
    <source>
        <dbReference type="Proteomes" id="UP000694941"/>
    </source>
</evidence>
<feature type="transmembrane region" description="Helical" evidence="11">
    <location>
        <begin position="173"/>
        <end position="196"/>
    </location>
</feature>
<keyword evidence="7" id="KW-0249">Electron transport</keyword>
<organism evidence="13 14">
    <name type="scientific">Limulus polyphemus</name>
    <name type="common">Atlantic horseshoe crab</name>
    <dbReference type="NCBI Taxonomy" id="6850"/>
    <lineage>
        <taxon>Eukaryota</taxon>
        <taxon>Metazoa</taxon>
        <taxon>Ecdysozoa</taxon>
        <taxon>Arthropoda</taxon>
        <taxon>Chelicerata</taxon>
        <taxon>Merostomata</taxon>
        <taxon>Xiphosura</taxon>
        <taxon>Limulidae</taxon>
        <taxon>Limulus</taxon>
    </lineage>
</organism>
<keyword evidence="6" id="KW-0479">Metal-binding</keyword>
<evidence type="ECO:0000256" key="6">
    <source>
        <dbReference type="ARBA" id="ARBA00022723"/>
    </source>
</evidence>
<dbReference type="Proteomes" id="UP000694941">
    <property type="component" value="Unplaced"/>
</dbReference>
<keyword evidence="10 11" id="KW-0472">Membrane</keyword>
<keyword evidence="13" id="KW-1185">Reference proteome</keyword>
<accession>A0ABM1TF37</accession>
<feature type="transmembrane region" description="Helical" evidence="11">
    <location>
        <begin position="97"/>
        <end position="121"/>
    </location>
</feature>
<evidence type="ECO:0000259" key="12">
    <source>
        <dbReference type="PROSITE" id="PS50939"/>
    </source>
</evidence>
<evidence type="ECO:0000256" key="8">
    <source>
        <dbReference type="ARBA" id="ARBA00022989"/>
    </source>
</evidence>
<keyword evidence="9" id="KW-0408">Iron</keyword>
<dbReference type="GeneID" id="106469391"/>
<evidence type="ECO:0000313" key="14">
    <source>
        <dbReference type="RefSeq" id="XP_022254493.1"/>
    </source>
</evidence>
<evidence type="ECO:0000256" key="1">
    <source>
        <dbReference type="ARBA" id="ARBA00001970"/>
    </source>
</evidence>
<name>A0ABM1TF37_LIMPO</name>
<comment type="subcellular location">
    <subcellularLocation>
        <location evidence="2">Membrane</location>
        <topology evidence="2">Multi-pass membrane protein</topology>
    </subcellularLocation>
</comment>
<feature type="transmembrane region" description="Helical" evidence="11">
    <location>
        <begin position="66"/>
        <end position="85"/>
    </location>
</feature>
<evidence type="ECO:0000256" key="9">
    <source>
        <dbReference type="ARBA" id="ARBA00023004"/>
    </source>
</evidence>
<evidence type="ECO:0000256" key="4">
    <source>
        <dbReference type="ARBA" id="ARBA00022617"/>
    </source>
</evidence>
<dbReference type="PROSITE" id="PS50939">
    <property type="entry name" value="CYTOCHROME_B561"/>
    <property type="match status" value="1"/>
</dbReference>
<dbReference type="SMART" id="SM00665">
    <property type="entry name" value="B561"/>
    <property type="match status" value="1"/>
</dbReference>
<comment type="cofactor">
    <cofactor evidence="1">
        <name>heme b</name>
        <dbReference type="ChEBI" id="CHEBI:60344"/>
    </cofactor>
</comment>
<feature type="transmembrane region" description="Helical" evidence="11">
    <location>
        <begin position="133"/>
        <end position="161"/>
    </location>
</feature>
<keyword evidence="5 11" id="KW-0812">Transmembrane</keyword>
<keyword evidence="8 11" id="KW-1133">Transmembrane helix</keyword>
<dbReference type="PANTHER" id="PTHR10106:SF24">
    <property type="entry name" value="NO EXTENDED MEMORY, ISOFORM A"/>
    <property type="match status" value="1"/>
</dbReference>
<feature type="domain" description="Cytochrome b561" evidence="12">
    <location>
        <begin position="29"/>
        <end position="227"/>
    </location>
</feature>
<evidence type="ECO:0000256" key="3">
    <source>
        <dbReference type="ARBA" id="ARBA00022448"/>
    </source>
</evidence>
<dbReference type="Pfam" id="PF03188">
    <property type="entry name" value="Cytochrom_B561"/>
    <property type="match status" value="1"/>
</dbReference>
<evidence type="ECO:0000256" key="10">
    <source>
        <dbReference type="ARBA" id="ARBA00023136"/>
    </source>
</evidence>
<dbReference type="InterPro" id="IPR006593">
    <property type="entry name" value="Cyt_b561/ferric_Rdtase_TM"/>
</dbReference>
<sequence length="227" mass="25486">MGSKNKQNSETENQVSLPVRCGFGWLMFLAEVLLFGALGLCIFWIVHYGGGIAWANDTSKQFNLHYILMVGGFIFLNGQSILVFRNFPCCKIIYNKVLHTIFYVLAISAITIGLVSAIQAHNNSPDSKHFYSIHSWIGLGTMGLFALQFIFGFIVFLILLCCDAATTKFRDQLLPTHVTFGLIIFSMAVAACVTGLTQTARHRLSTKLLNEHYLYSELWGLSPRDYR</sequence>
<dbReference type="InterPro" id="IPR043205">
    <property type="entry name" value="CYB561/CYBRD1-like"/>
</dbReference>
<evidence type="ECO:0000256" key="7">
    <source>
        <dbReference type="ARBA" id="ARBA00022982"/>
    </source>
</evidence>
<proteinExistence type="predicted"/>
<keyword evidence="4" id="KW-0349">Heme</keyword>
<evidence type="ECO:0000256" key="2">
    <source>
        <dbReference type="ARBA" id="ARBA00004141"/>
    </source>
</evidence>
<evidence type="ECO:0000256" key="11">
    <source>
        <dbReference type="SAM" id="Phobius"/>
    </source>
</evidence>
<dbReference type="RefSeq" id="XP_022254493.1">
    <property type="nucleotide sequence ID" value="XM_022398785.1"/>
</dbReference>
<evidence type="ECO:0000256" key="5">
    <source>
        <dbReference type="ARBA" id="ARBA00022692"/>
    </source>
</evidence>
<feature type="transmembrane region" description="Helical" evidence="11">
    <location>
        <begin position="21"/>
        <end position="46"/>
    </location>
</feature>
<dbReference type="PANTHER" id="PTHR10106">
    <property type="entry name" value="CYTOCHROME B561-RELATED"/>
    <property type="match status" value="1"/>
</dbReference>
<dbReference type="Gene3D" id="1.20.120.1770">
    <property type="match status" value="1"/>
</dbReference>
<protein>
    <submittedName>
        <fullName evidence="14">Probable ascorbate-specific transmembrane electron transporter 1</fullName>
    </submittedName>
</protein>
<reference evidence="14" key="1">
    <citation type="submission" date="2025-08" db="UniProtKB">
        <authorList>
            <consortium name="RefSeq"/>
        </authorList>
    </citation>
    <scope>IDENTIFICATION</scope>
    <source>
        <tissue evidence="14">Muscle</tissue>
    </source>
</reference>